<dbReference type="InParanoid" id="B7PVZ5"/>
<dbReference type="Proteomes" id="UP000001555">
    <property type="component" value="Unassembled WGS sequence"/>
</dbReference>
<dbReference type="EMBL" id="DS803698">
    <property type="protein sequence ID" value="EEC10767.1"/>
    <property type="molecule type" value="Genomic_DNA"/>
</dbReference>
<evidence type="ECO:0000313" key="3">
    <source>
        <dbReference type="EnsemblMetazoa" id="ISCW019685-PA"/>
    </source>
</evidence>
<reference evidence="3" key="2">
    <citation type="submission" date="2020-05" db="UniProtKB">
        <authorList>
            <consortium name="EnsemblMetazoa"/>
        </authorList>
    </citation>
    <scope>IDENTIFICATION</scope>
    <source>
        <strain evidence="3">wikel</strain>
    </source>
</reference>
<feature type="compositionally biased region" description="Basic residues" evidence="1">
    <location>
        <begin position="114"/>
        <end position="123"/>
    </location>
</feature>
<evidence type="ECO:0000313" key="4">
    <source>
        <dbReference type="Proteomes" id="UP000001555"/>
    </source>
</evidence>
<feature type="compositionally biased region" description="Basic and acidic residues" evidence="1">
    <location>
        <begin position="99"/>
        <end position="108"/>
    </location>
</feature>
<keyword evidence="4" id="KW-1185">Reference proteome</keyword>
<feature type="region of interest" description="Disordered" evidence="1">
    <location>
        <begin position="99"/>
        <end position="123"/>
    </location>
</feature>
<dbReference type="EnsemblMetazoa" id="ISCW019685-RA">
    <property type="protein sequence ID" value="ISCW019685-PA"/>
    <property type="gene ID" value="ISCW019685"/>
</dbReference>
<gene>
    <name evidence="2" type="ORF">IscW_ISCW019685</name>
</gene>
<organism>
    <name type="scientific">Ixodes scapularis</name>
    <name type="common">Black-legged tick</name>
    <name type="synonym">Deer tick</name>
    <dbReference type="NCBI Taxonomy" id="6945"/>
    <lineage>
        <taxon>Eukaryota</taxon>
        <taxon>Metazoa</taxon>
        <taxon>Ecdysozoa</taxon>
        <taxon>Arthropoda</taxon>
        <taxon>Chelicerata</taxon>
        <taxon>Arachnida</taxon>
        <taxon>Acari</taxon>
        <taxon>Parasitiformes</taxon>
        <taxon>Ixodida</taxon>
        <taxon>Ixodoidea</taxon>
        <taxon>Ixodidae</taxon>
        <taxon>Ixodinae</taxon>
        <taxon>Ixodes</taxon>
    </lineage>
</organism>
<dbReference type="AlphaFoldDB" id="B7PVZ5"/>
<proteinExistence type="predicted"/>
<protein>
    <submittedName>
        <fullName evidence="2 3">Uncharacterized protein</fullName>
    </submittedName>
</protein>
<accession>B7PVZ5</accession>
<name>B7PVZ5_IXOSC</name>
<evidence type="ECO:0000256" key="1">
    <source>
        <dbReference type="SAM" id="MobiDB-lite"/>
    </source>
</evidence>
<reference evidence="2 4" key="1">
    <citation type="submission" date="2008-03" db="EMBL/GenBank/DDBJ databases">
        <title>Annotation of Ixodes scapularis.</title>
        <authorList>
            <consortium name="Ixodes scapularis Genome Project Consortium"/>
            <person name="Caler E."/>
            <person name="Hannick L.I."/>
            <person name="Bidwell S."/>
            <person name="Joardar V."/>
            <person name="Thiagarajan M."/>
            <person name="Amedeo P."/>
            <person name="Galinsky K.J."/>
            <person name="Schobel S."/>
            <person name="Inman J."/>
            <person name="Hostetler J."/>
            <person name="Miller J."/>
            <person name="Hammond M."/>
            <person name="Megy K."/>
            <person name="Lawson D."/>
            <person name="Kodira C."/>
            <person name="Sutton G."/>
            <person name="Meyer J."/>
            <person name="Hill C.A."/>
            <person name="Birren B."/>
            <person name="Nene V."/>
            <person name="Collins F."/>
            <person name="Alarcon-Chaidez F."/>
            <person name="Wikel S."/>
            <person name="Strausberg R."/>
        </authorList>
    </citation>
    <scope>NUCLEOTIDE SEQUENCE [LARGE SCALE GENOMIC DNA]</scope>
    <source>
        <strain evidence="4">Wikel</strain>
        <strain evidence="2">Wikel colony</strain>
    </source>
</reference>
<sequence length="123" mass="12856">MKLPRRGALSSSEVTSARGRAQAAEGDANPFATSRVRSHLRAPFHHYAHPLAQRAGGANAGGAQAQSVTALRALLGCSPSAHEPASAGSSCVAVRQRRPDAGLGEHRGRIAALPRHRGGRRDR</sequence>
<dbReference type="HOGENOM" id="CLU_2017758_0_0_1"/>
<dbReference type="VEuPathDB" id="VectorBase:ISCI019685"/>
<dbReference type="PaxDb" id="6945-B7PVZ5"/>
<feature type="region of interest" description="Disordered" evidence="1">
    <location>
        <begin position="1"/>
        <end position="34"/>
    </location>
</feature>
<dbReference type="VEuPathDB" id="VectorBase:ISCW019685"/>
<dbReference type="EMBL" id="ABJB010832162">
    <property type="status" value="NOT_ANNOTATED_CDS"/>
    <property type="molecule type" value="Genomic_DNA"/>
</dbReference>
<evidence type="ECO:0000313" key="2">
    <source>
        <dbReference type="EMBL" id="EEC10767.1"/>
    </source>
</evidence>